<evidence type="ECO:0000313" key="2">
    <source>
        <dbReference type="EMBL" id="OSD04895.1"/>
    </source>
</evidence>
<proteinExistence type="predicted"/>
<keyword evidence="1" id="KW-0812">Transmembrane</keyword>
<name>A0A1Y2IUS7_TRAC3</name>
<reference evidence="2 3" key="1">
    <citation type="journal article" date="2015" name="Biotechnol. Biofuels">
        <title>Enhanced degradation of softwood versus hardwood by the white-rot fungus Pycnoporus coccineus.</title>
        <authorList>
            <person name="Couturier M."/>
            <person name="Navarro D."/>
            <person name="Chevret D."/>
            <person name="Henrissat B."/>
            <person name="Piumi F."/>
            <person name="Ruiz-Duenas F.J."/>
            <person name="Martinez A.T."/>
            <person name="Grigoriev I.V."/>
            <person name="Riley R."/>
            <person name="Lipzen A."/>
            <person name="Berrin J.G."/>
            <person name="Master E.R."/>
            <person name="Rosso M.N."/>
        </authorList>
    </citation>
    <scope>NUCLEOTIDE SEQUENCE [LARGE SCALE GENOMIC DNA]</scope>
    <source>
        <strain evidence="2 3">BRFM310</strain>
    </source>
</reference>
<sequence length="203" mass="21280">MPCSDLPGPQFASWAMTGTFTSLNIASISLSVVPRACICAHLMASNAYVCVGFISMLIHGLCCKSRYTAECTPLLSVAACGPSSSAACCPSSIVSRHPLLLIIAHRLASPVPVAQCLALPVARSLPLPVVYRLSSLSPLVANHPALPVAHHPSSLVTCCCLSPSIAWHLSSPSPIILRCLSPIVSHRPLPAVARFSSPINHHP</sequence>
<dbReference type="Proteomes" id="UP000193067">
    <property type="component" value="Unassembled WGS sequence"/>
</dbReference>
<accession>A0A1Y2IUS7</accession>
<evidence type="ECO:0000313" key="3">
    <source>
        <dbReference type="Proteomes" id="UP000193067"/>
    </source>
</evidence>
<keyword evidence="1" id="KW-0472">Membrane</keyword>
<feature type="transmembrane region" description="Helical" evidence="1">
    <location>
        <begin position="12"/>
        <end position="33"/>
    </location>
</feature>
<evidence type="ECO:0000256" key="1">
    <source>
        <dbReference type="SAM" id="Phobius"/>
    </source>
</evidence>
<keyword evidence="1" id="KW-1133">Transmembrane helix</keyword>
<dbReference type="EMBL" id="KZ084095">
    <property type="protein sequence ID" value="OSD04895.1"/>
    <property type="molecule type" value="Genomic_DNA"/>
</dbReference>
<dbReference type="AlphaFoldDB" id="A0A1Y2IUS7"/>
<gene>
    <name evidence="2" type="ORF">PYCCODRAFT_81110</name>
</gene>
<organism evidence="2 3">
    <name type="scientific">Trametes coccinea (strain BRFM310)</name>
    <name type="common">Pycnoporus coccineus</name>
    <dbReference type="NCBI Taxonomy" id="1353009"/>
    <lineage>
        <taxon>Eukaryota</taxon>
        <taxon>Fungi</taxon>
        <taxon>Dikarya</taxon>
        <taxon>Basidiomycota</taxon>
        <taxon>Agaricomycotina</taxon>
        <taxon>Agaricomycetes</taxon>
        <taxon>Polyporales</taxon>
        <taxon>Polyporaceae</taxon>
        <taxon>Trametes</taxon>
    </lineage>
</organism>
<keyword evidence="3" id="KW-1185">Reference proteome</keyword>
<feature type="transmembrane region" description="Helical" evidence="1">
    <location>
        <begin position="40"/>
        <end position="61"/>
    </location>
</feature>
<protein>
    <submittedName>
        <fullName evidence="2">Uncharacterized protein</fullName>
    </submittedName>
</protein>